<keyword evidence="1" id="KW-1185">Reference proteome</keyword>
<protein>
    <submittedName>
        <fullName evidence="2">Uncharacterized protein</fullName>
    </submittedName>
</protein>
<dbReference type="Proteomes" id="UP000887565">
    <property type="component" value="Unplaced"/>
</dbReference>
<evidence type="ECO:0000313" key="1">
    <source>
        <dbReference type="Proteomes" id="UP000887565"/>
    </source>
</evidence>
<organism evidence="1 2">
    <name type="scientific">Romanomermis culicivorax</name>
    <name type="common">Nematode worm</name>
    <dbReference type="NCBI Taxonomy" id="13658"/>
    <lineage>
        <taxon>Eukaryota</taxon>
        <taxon>Metazoa</taxon>
        <taxon>Ecdysozoa</taxon>
        <taxon>Nematoda</taxon>
        <taxon>Enoplea</taxon>
        <taxon>Dorylaimia</taxon>
        <taxon>Mermithida</taxon>
        <taxon>Mermithoidea</taxon>
        <taxon>Mermithidae</taxon>
        <taxon>Romanomermis</taxon>
    </lineage>
</organism>
<reference evidence="2" key="1">
    <citation type="submission" date="2022-11" db="UniProtKB">
        <authorList>
            <consortium name="WormBaseParasite"/>
        </authorList>
    </citation>
    <scope>IDENTIFICATION</scope>
</reference>
<dbReference type="AlphaFoldDB" id="A0A915JC37"/>
<proteinExistence type="predicted"/>
<sequence>MTKPPHGWTLRRTPIFRDHRAVAIGNGDAPMMLTSSLRAPNISPKALATSCC</sequence>
<dbReference type="WBParaSite" id="nRc.2.0.1.t23355-RA">
    <property type="protein sequence ID" value="nRc.2.0.1.t23355-RA"/>
    <property type="gene ID" value="nRc.2.0.1.g23355"/>
</dbReference>
<evidence type="ECO:0000313" key="2">
    <source>
        <dbReference type="WBParaSite" id="nRc.2.0.1.t23355-RA"/>
    </source>
</evidence>
<accession>A0A915JC37</accession>
<name>A0A915JC37_ROMCU</name>